<reference evidence="1 2" key="1">
    <citation type="submission" date="2024-03" db="EMBL/GenBank/DDBJ databases">
        <title>Aureococcus anophagefferens CCMP1851 and Kratosvirus quantuckense: Draft genome of a second virus-susceptible host strain in the model system.</title>
        <authorList>
            <person name="Chase E."/>
            <person name="Truchon A.R."/>
            <person name="Schepens W."/>
            <person name="Wilhelm S.W."/>
        </authorList>
    </citation>
    <scope>NUCLEOTIDE SEQUENCE [LARGE SCALE GENOMIC DNA]</scope>
    <source>
        <strain evidence="1 2">CCMP1851</strain>
    </source>
</reference>
<evidence type="ECO:0000313" key="1">
    <source>
        <dbReference type="EMBL" id="KAK7247859.1"/>
    </source>
</evidence>
<protein>
    <submittedName>
        <fullName evidence="1">Riboflavin kinase</fullName>
    </submittedName>
</protein>
<keyword evidence="2" id="KW-1185">Reference proteome</keyword>
<dbReference type="InterPro" id="IPR023468">
    <property type="entry name" value="Riboflavin_kinase"/>
</dbReference>
<accession>A0ABR1G4N1</accession>
<dbReference type="Proteomes" id="UP001363151">
    <property type="component" value="Unassembled WGS sequence"/>
</dbReference>
<dbReference type="GO" id="GO:0008531">
    <property type="term" value="F:riboflavin kinase activity"/>
    <property type="evidence" value="ECO:0007669"/>
    <property type="project" value="UniProtKB-EC"/>
</dbReference>
<proteinExistence type="predicted"/>
<dbReference type="GO" id="GO:0005524">
    <property type="term" value="F:ATP binding"/>
    <property type="evidence" value="ECO:0007669"/>
    <property type="project" value="UniProtKB-KW"/>
</dbReference>
<dbReference type="KEGG" id="aaf:AURANDRAFT_30516"/>
<dbReference type="Pfam" id="PF01687">
    <property type="entry name" value="Flavokinase"/>
    <property type="match status" value="1"/>
</dbReference>
<comment type="caution">
    <text evidence="1">The sequence shown here is derived from an EMBL/GenBank/DDBJ whole genome shotgun (WGS) entry which is preliminary data.</text>
</comment>
<dbReference type="InterPro" id="IPR023465">
    <property type="entry name" value="Riboflavin_kinase_dom_sf"/>
</dbReference>
<dbReference type="EMBL" id="JBBJCI010000125">
    <property type="protein sequence ID" value="KAK7247859.1"/>
    <property type="molecule type" value="Genomic_DNA"/>
</dbReference>
<organism evidence="1 2">
    <name type="scientific">Aureococcus anophagefferens</name>
    <name type="common">Harmful bloom alga</name>
    <dbReference type="NCBI Taxonomy" id="44056"/>
    <lineage>
        <taxon>Eukaryota</taxon>
        <taxon>Sar</taxon>
        <taxon>Stramenopiles</taxon>
        <taxon>Ochrophyta</taxon>
        <taxon>Pelagophyceae</taxon>
        <taxon>Pelagomonadales</taxon>
        <taxon>Pelagomonadaceae</taxon>
        <taxon>Aureococcus</taxon>
    </lineage>
</organism>
<dbReference type="GO" id="GO:0009231">
    <property type="term" value="P:riboflavin biosynthetic process"/>
    <property type="evidence" value="ECO:0007669"/>
    <property type="project" value="InterPro"/>
</dbReference>
<dbReference type="PANTHER" id="PTHR22749:SF6">
    <property type="entry name" value="RIBOFLAVIN KINASE"/>
    <property type="match status" value="1"/>
</dbReference>
<dbReference type="PANTHER" id="PTHR22749">
    <property type="entry name" value="RIBOFLAVIN KINASE/FMN ADENYLYLTRANSFERASE"/>
    <property type="match status" value="1"/>
</dbReference>
<evidence type="ECO:0000313" key="2">
    <source>
        <dbReference type="Proteomes" id="UP001363151"/>
    </source>
</evidence>
<keyword evidence="1" id="KW-0808">Transferase</keyword>
<name>A0ABR1G4N1_AURAN</name>
<sequence>MAALSAVCQRSLQALQPPAKLAGTVVHGFGRGSAQLGFPTANLAINWAEQLDTLTDEERDVRRFVDENRTGIYAAWAQVASGADRGVYKVAMSVGWNPHFGDLERKTIEAWLLHDFEADFYDQRLKLVVVGYVRPELKFDSFDELIREIRADGDFCGAALDGHAAWPADAHFAAP</sequence>
<keyword evidence="1" id="KW-0418">Kinase</keyword>
<dbReference type="SUPFAM" id="SSF82114">
    <property type="entry name" value="Riboflavin kinase-like"/>
    <property type="match status" value="1"/>
</dbReference>
<dbReference type="Gene3D" id="2.40.30.30">
    <property type="entry name" value="Riboflavin kinase-like"/>
    <property type="match status" value="1"/>
</dbReference>
<dbReference type="InterPro" id="IPR015865">
    <property type="entry name" value="Riboflavin_kinase_bac/euk"/>
</dbReference>
<gene>
    <name evidence="1" type="primary">RFK</name>
    <name evidence="1" type="ORF">SO694_00120065</name>
</gene>
<dbReference type="SMART" id="SM00904">
    <property type="entry name" value="Flavokinase"/>
    <property type="match status" value="1"/>
</dbReference>
<dbReference type="GO" id="GO:0009398">
    <property type="term" value="P:FMN biosynthetic process"/>
    <property type="evidence" value="ECO:0007669"/>
    <property type="project" value="UniProtKB-UniPathway"/>
</dbReference>